<name>A0A6M0R8A5_9CLOT</name>
<evidence type="ECO:0000313" key="2">
    <source>
        <dbReference type="Proteomes" id="UP000473885"/>
    </source>
</evidence>
<organism evidence="1 2">
    <name type="scientific">Clostridium niameyense</name>
    <dbReference type="NCBI Taxonomy" id="1622073"/>
    <lineage>
        <taxon>Bacteria</taxon>
        <taxon>Bacillati</taxon>
        <taxon>Bacillota</taxon>
        <taxon>Clostridia</taxon>
        <taxon>Eubacteriales</taxon>
        <taxon>Clostridiaceae</taxon>
        <taxon>Clostridium</taxon>
    </lineage>
</organism>
<reference evidence="1 2" key="1">
    <citation type="submission" date="2019-04" db="EMBL/GenBank/DDBJ databases">
        <title>Genome sequencing of Clostridium botulinum Groups I-IV and Clostridium butyricum.</title>
        <authorList>
            <person name="Brunt J."/>
            <person name="Van Vliet A.H.M."/>
            <person name="Stringer S.C."/>
            <person name="Carter A.T."/>
            <person name="Peck M.W."/>
        </authorList>
    </citation>
    <scope>NUCLEOTIDE SEQUENCE [LARGE SCALE GENOMIC DNA]</scope>
    <source>
        <strain evidence="1 2">IFR 18/094</strain>
    </source>
</reference>
<dbReference type="EMBL" id="SXDP01000002">
    <property type="protein sequence ID" value="NEZ46473.1"/>
    <property type="molecule type" value="Genomic_DNA"/>
</dbReference>
<comment type="caution">
    <text evidence="1">The sequence shown here is derived from an EMBL/GenBank/DDBJ whole genome shotgun (WGS) entry which is preliminary data.</text>
</comment>
<gene>
    <name evidence="1" type="ORF">FDF74_04490</name>
</gene>
<evidence type="ECO:0000313" key="1">
    <source>
        <dbReference type="EMBL" id="NEZ46473.1"/>
    </source>
</evidence>
<protein>
    <submittedName>
        <fullName evidence="1">Uncharacterized protein</fullName>
    </submittedName>
</protein>
<sequence>MDNFMKVQNSMLIFRLEQLGAKIHRVSDIICYVDFDIDSTVVKYMYHIDKNNKYFLERISPYNVAIDKFDNEEDVIKVIKVDIAKFKNAKNSNKFTRFIDTSKEFDDIVKSFENIYLHYNVSKYDLSDLDEHINAIKEKLEEISCKSEKICQK</sequence>
<dbReference type="RefSeq" id="WP_163248674.1">
    <property type="nucleotide sequence ID" value="NZ_SXDP01000002.1"/>
</dbReference>
<dbReference type="Proteomes" id="UP000473885">
    <property type="component" value="Unassembled WGS sequence"/>
</dbReference>
<dbReference type="AlphaFoldDB" id="A0A6M0R8A5"/>
<proteinExistence type="predicted"/>
<keyword evidence="2" id="KW-1185">Reference proteome</keyword>
<accession>A0A6M0R8A5</accession>